<accession>A0ABD5ZSF3</accession>
<dbReference type="PANTHER" id="PTHR43818:SF11">
    <property type="entry name" value="BCDNA.GH03377"/>
    <property type="match status" value="1"/>
</dbReference>
<name>A0ABD5ZSF3_9EURY</name>
<evidence type="ECO:0000313" key="4">
    <source>
        <dbReference type="EMBL" id="MFC7236124.1"/>
    </source>
</evidence>
<dbReference type="Gene3D" id="3.30.360.10">
    <property type="entry name" value="Dihydrodipicolinate Reductase, domain 2"/>
    <property type="match status" value="1"/>
</dbReference>
<evidence type="ECO:0000259" key="2">
    <source>
        <dbReference type="Pfam" id="PF01408"/>
    </source>
</evidence>
<protein>
    <submittedName>
        <fullName evidence="4">Gfo/Idh/MocA family protein</fullName>
    </submittedName>
</protein>
<dbReference type="EMBL" id="JBHTAP010000001">
    <property type="protein sequence ID" value="MFC7236124.1"/>
    <property type="molecule type" value="Genomic_DNA"/>
</dbReference>
<sequence length="365" mass="39201">MSLRTAVVGGGAVSRIHLSGIAENPRTDLVAVCDIDEGRATALADEYGIVAYTDTTDLLAAESLDWLHVCTPVATHFDLAREAIEAGVPVLVEKPITETSEAAARLARLSEEHGVPVSVVRNHLFTSAMRRVRDAVGAGDLGRVRAVDVTYTGNTWPDEPNRGAWTFDLPGGEFEEGIPHPVYVALGVGGYPDSTDGFSATTARVREYEQGFTYDGVNLDWATDDDTLCSVSVLAGAVPQRLVRVHGADASLTADLVSGTVLELDRDYKASAASRALNDLDRAGDRMVGLLDNAAELVRRRRLDGWERAMRGNAHNVQFDREARALEEGTAPVVPPENGEWTIRAMEAIREAAGERAAAPEPTTD</sequence>
<dbReference type="GO" id="GO:0016491">
    <property type="term" value="F:oxidoreductase activity"/>
    <property type="evidence" value="ECO:0007669"/>
    <property type="project" value="UniProtKB-KW"/>
</dbReference>
<dbReference type="PANTHER" id="PTHR43818">
    <property type="entry name" value="BCDNA.GH03377"/>
    <property type="match status" value="1"/>
</dbReference>
<dbReference type="InterPro" id="IPR000683">
    <property type="entry name" value="Gfo/Idh/MocA-like_OxRdtase_N"/>
</dbReference>
<dbReference type="RefSeq" id="WP_276234275.1">
    <property type="nucleotide sequence ID" value="NZ_CP119802.1"/>
</dbReference>
<keyword evidence="1" id="KW-0560">Oxidoreductase</keyword>
<dbReference type="AlphaFoldDB" id="A0ABD5ZSF3"/>
<evidence type="ECO:0000256" key="1">
    <source>
        <dbReference type="ARBA" id="ARBA00023002"/>
    </source>
</evidence>
<organism evidence="4 5">
    <name type="scientific">Halosegnis marinus</name>
    <dbReference type="NCBI Taxonomy" id="3034023"/>
    <lineage>
        <taxon>Archaea</taxon>
        <taxon>Methanobacteriati</taxon>
        <taxon>Methanobacteriota</taxon>
        <taxon>Stenosarchaea group</taxon>
        <taxon>Halobacteria</taxon>
        <taxon>Halobacteriales</taxon>
        <taxon>Natronomonadaceae</taxon>
        <taxon>Halosegnis</taxon>
    </lineage>
</organism>
<keyword evidence="5" id="KW-1185">Reference proteome</keyword>
<dbReference type="SUPFAM" id="SSF55347">
    <property type="entry name" value="Glyceraldehyde-3-phosphate dehydrogenase-like, C-terminal domain"/>
    <property type="match status" value="1"/>
</dbReference>
<gene>
    <name evidence="4" type="ORF">ACFQJ4_12430</name>
</gene>
<dbReference type="GeneID" id="79267830"/>
<reference evidence="4 5" key="1">
    <citation type="journal article" date="2019" name="Int. J. Syst. Evol. Microbiol.">
        <title>The Global Catalogue of Microorganisms (GCM) 10K type strain sequencing project: providing services to taxonomists for standard genome sequencing and annotation.</title>
        <authorList>
            <consortium name="The Broad Institute Genomics Platform"/>
            <consortium name="The Broad Institute Genome Sequencing Center for Infectious Disease"/>
            <person name="Wu L."/>
            <person name="Ma J."/>
        </authorList>
    </citation>
    <scope>NUCLEOTIDE SEQUENCE [LARGE SCALE GENOMIC DNA]</scope>
    <source>
        <strain evidence="4 5">DT85</strain>
    </source>
</reference>
<dbReference type="InterPro" id="IPR036291">
    <property type="entry name" value="NAD(P)-bd_dom_sf"/>
</dbReference>
<dbReference type="InterPro" id="IPR055170">
    <property type="entry name" value="GFO_IDH_MocA-like_dom"/>
</dbReference>
<dbReference type="Pfam" id="PF01408">
    <property type="entry name" value="GFO_IDH_MocA"/>
    <property type="match status" value="1"/>
</dbReference>
<dbReference type="Proteomes" id="UP001596398">
    <property type="component" value="Unassembled WGS sequence"/>
</dbReference>
<comment type="caution">
    <text evidence="4">The sequence shown here is derived from an EMBL/GenBank/DDBJ whole genome shotgun (WGS) entry which is preliminary data.</text>
</comment>
<dbReference type="Gene3D" id="3.40.50.720">
    <property type="entry name" value="NAD(P)-binding Rossmann-like Domain"/>
    <property type="match status" value="1"/>
</dbReference>
<evidence type="ECO:0000313" key="5">
    <source>
        <dbReference type="Proteomes" id="UP001596398"/>
    </source>
</evidence>
<dbReference type="InterPro" id="IPR050463">
    <property type="entry name" value="Gfo/Idh/MocA_oxidrdct_glycsds"/>
</dbReference>
<feature type="domain" description="GFO/IDH/MocA-like oxidoreductase" evidence="3">
    <location>
        <begin position="129"/>
        <end position="252"/>
    </location>
</feature>
<evidence type="ECO:0000259" key="3">
    <source>
        <dbReference type="Pfam" id="PF22725"/>
    </source>
</evidence>
<proteinExistence type="predicted"/>
<dbReference type="Pfam" id="PF22725">
    <property type="entry name" value="GFO_IDH_MocA_C3"/>
    <property type="match status" value="1"/>
</dbReference>
<dbReference type="SUPFAM" id="SSF51735">
    <property type="entry name" value="NAD(P)-binding Rossmann-fold domains"/>
    <property type="match status" value="1"/>
</dbReference>
<feature type="domain" description="Gfo/Idh/MocA-like oxidoreductase N-terminal" evidence="2">
    <location>
        <begin position="3"/>
        <end position="119"/>
    </location>
</feature>